<sequence length="282" mass="30538">MEHWVQVTPEYRLWVEERGSGTPLVLVMGANAAGVAWPDELVERLAARHRVIRYDHRDTGRSTEAFDEHPYGLTDLAADVVKVLDALEIPAAHLVGMSMGGYLVQLLLLDHPERVLSATVFATAALGAWNAEGLPGPDPGLLRLWEHLGDERGPAEELDFRVEHWRLLNGSRIPFDPAEFRRHERRAVEHAGHDRSPTAHARAAQDGLDRGAELAAVTVPVLVIEAPEDPINPPPHAAHIAGSIGSARLVGIPGLGHALPAAVLGPLAEVLTGFIGEVDEHQ</sequence>
<organism evidence="2 3">
    <name type="scientific">Kineosporia corallincola</name>
    <dbReference type="NCBI Taxonomy" id="2835133"/>
    <lineage>
        <taxon>Bacteria</taxon>
        <taxon>Bacillati</taxon>
        <taxon>Actinomycetota</taxon>
        <taxon>Actinomycetes</taxon>
        <taxon>Kineosporiales</taxon>
        <taxon>Kineosporiaceae</taxon>
        <taxon>Kineosporia</taxon>
    </lineage>
</organism>
<keyword evidence="2" id="KW-0378">Hydrolase</keyword>
<dbReference type="GO" id="GO:0016787">
    <property type="term" value="F:hydrolase activity"/>
    <property type="evidence" value="ECO:0007669"/>
    <property type="project" value="UniProtKB-KW"/>
</dbReference>
<evidence type="ECO:0000259" key="1">
    <source>
        <dbReference type="Pfam" id="PF00561"/>
    </source>
</evidence>
<dbReference type="PANTHER" id="PTHR43433:SF5">
    <property type="entry name" value="AB HYDROLASE-1 DOMAIN-CONTAINING PROTEIN"/>
    <property type="match status" value="1"/>
</dbReference>
<dbReference type="InterPro" id="IPR050471">
    <property type="entry name" value="AB_hydrolase"/>
</dbReference>
<evidence type="ECO:0000313" key="2">
    <source>
        <dbReference type="EMBL" id="MBT0770447.1"/>
    </source>
</evidence>
<dbReference type="InterPro" id="IPR000073">
    <property type="entry name" value="AB_hydrolase_1"/>
</dbReference>
<dbReference type="Pfam" id="PF00561">
    <property type="entry name" value="Abhydrolase_1"/>
    <property type="match status" value="1"/>
</dbReference>
<accession>A0ABS5TH99</accession>
<dbReference type="Gene3D" id="3.40.50.1820">
    <property type="entry name" value="alpha/beta hydrolase"/>
    <property type="match status" value="1"/>
</dbReference>
<protein>
    <submittedName>
        <fullName evidence="2">Alpha/beta hydrolase</fullName>
    </submittedName>
</protein>
<name>A0ABS5TH99_9ACTN</name>
<reference evidence="2 3" key="1">
    <citation type="submission" date="2021-05" db="EMBL/GenBank/DDBJ databases">
        <title>Kineosporia and Streptomyces sp. nov. two new marine actinobacteria isolated from Coral.</title>
        <authorList>
            <person name="Buangrab K."/>
            <person name="Sutthacheep M."/>
            <person name="Yeemin T."/>
            <person name="Harunari E."/>
            <person name="Igarashi Y."/>
            <person name="Kanchanasin P."/>
            <person name="Tanasupawat S."/>
            <person name="Phongsopitanun W."/>
        </authorList>
    </citation>
    <scope>NUCLEOTIDE SEQUENCE [LARGE SCALE GENOMIC DNA]</scope>
    <source>
        <strain evidence="2 3">J2-2</strain>
    </source>
</reference>
<proteinExistence type="predicted"/>
<dbReference type="RefSeq" id="WP_214156738.1">
    <property type="nucleotide sequence ID" value="NZ_JAHBAY010000006.1"/>
</dbReference>
<gene>
    <name evidence="2" type="ORF">KIH74_16000</name>
</gene>
<dbReference type="PANTHER" id="PTHR43433">
    <property type="entry name" value="HYDROLASE, ALPHA/BETA FOLD FAMILY PROTEIN"/>
    <property type="match status" value="1"/>
</dbReference>
<keyword evidence="3" id="KW-1185">Reference proteome</keyword>
<evidence type="ECO:0000313" key="3">
    <source>
        <dbReference type="Proteomes" id="UP001197247"/>
    </source>
</evidence>
<feature type="domain" description="AB hydrolase-1" evidence="1">
    <location>
        <begin position="23"/>
        <end position="123"/>
    </location>
</feature>
<dbReference type="SUPFAM" id="SSF53474">
    <property type="entry name" value="alpha/beta-Hydrolases"/>
    <property type="match status" value="1"/>
</dbReference>
<dbReference type="InterPro" id="IPR029058">
    <property type="entry name" value="AB_hydrolase_fold"/>
</dbReference>
<dbReference type="Proteomes" id="UP001197247">
    <property type="component" value="Unassembled WGS sequence"/>
</dbReference>
<dbReference type="EMBL" id="JAHBAY010000006">
    <property type="protein sequence ID" value="MBT0770447.1"/>
    <property type="molecule type" value="Genomic_DNA"/>
</dbReference>
<comment type="caution">
    <text evidence="2">The sequence shown here is derived from an EMBL/GenBank/DDBJ whole genome shotgun (WGS) entry which is preliminary data.</text>
</comment>